<proteinExistence type="predicted"/>
<dbReference type="InterPro" id="IPR007492">
    <property type="entry name" value="LytTR_DNA-bd_dom"/>
</dbReference>
<dbReference type="PROSITE" id="PS50110">
    <property type="entry name" value="RESPONSE_REGULATORY"/>
    <property type="match status" value="1"/>
</dbReference>
<dbReference type="Pfam" id="PF04397">
    <property type="entry name" value="LytTR"/>
    <property type="match status" value="1"/>
</dbReference>
<protein>
    <submittedName>
        <fullName evidence="4">Two component transcriptional regulator, LytTR family</fullName>
    </submittedName>
</protein>
<evidence type="ECO:0000313" key="4">
    <source>
        <dbReference type="EMBL" id="SHH89311.1"/>
    </source>
</evidence>
<gene>
    <name evidence="4" type="ORF">SAMN04488109_5882</name>
</gene>
<dbReference type="Gene3D" id="2.40.50.1020">
    <property type="entry name" value="LytTr DNA-binding domain"/>
    <property type="match status" value="1"/>
</dbReference>
<dbReference type="PROSITE" id="PS50930">
    <property type="entry name" value="HTH_LYTTR"/>
    <property type="match status" value="1"/>
</dbReference>
<dbReference type="GO" id="GO:0000156">
    <property type="term" value="F:phosphorelay response regulator activity"/>
    <property type="evidence" value="ECO:0007669"/>
    <property type="project" value="TreeGrafter"/>
</dbReference>
<dbReference type="Proteomes" id="UP000184212">
    <property type="component" value="Unassembled WGS sequence"/>
</dbReference>
<feature type="domain" description="Response regulatory" evidence="2">
    <location>
        <begin position="3"/>
        <end position="114"/>
    </location>
</feature>
<dbReference type="RefSeq" id="WP_073141812.1">
    <property type="nucleotide sequence ID" value="NZ_FQWQ01000005.1"/>
</dbReference>
<accession>A0A1M5WP86</accession>
<dbReference type="Pfam" id="PF00072">
    <property type="entry name" value="Response_reg"/>
    <property type="match status" value="1"/>
</dbReference>
<dbReference type="InterPro" id="IPR001789">
    <property type="entry name" value="Sig_transdc_resp-reg_receiver"/>
</dbReference>
<evidence type="ECO:0000259" key="3">
    <source>
        <dbReference type="PROSITE" id="PS50930"/>
    </source>
</evidence>
<dbReference type="GO" id="GO:0003677">
    <property type="term" value="F:DNA binding"/>
    <property type="evidence" value="ECO:0007669"/>
    <property type="project" value="InterPro"/>
</dbReference>
<dbReference type="AlphaFoldDB" id="A0A1M5WP86"/>
<organism evidence="4 5">
    <name type="scientific">Chryseolinea serpens</name>
    <dbReference type="NCBI Taxonomy" id="947013"/>
    <lineage>
        <taxon>Bacteria</taxon>
        <taxon>Pseudomonadati</taxon>
        <taxon>Bacteroidota</taxon>
        <taxon>Cytophagia</taxon>
        <taxon>Cytophagales</taxon>
        <taxon>Fulvivirgaceae</taxon>
        <taxon>Chryseolinea</taxon>
    </lineage>
</organism>
<reference evidence="4 5" key="1">
    <citation type="submission" date="2016-11" db="EMBL/GenBank/DDBJ databases">
        <authorList>
            <person name="Jaros S."/>
            <person name="Januszkiewicz K."/>
            <person name="Wedrychowicz H."/>
        </authorList>
    </citation>
    <scope>NUCLEOTIDE SEQUENCE [LARGE SCALE GENOMIC DNA]</scope>
    <source>
        <strain evidence="4 5">DSM 24574</strain>
    </source>
</reference>
<keyword evidence="1" id="KW-0597">Phosphoprotein</keyword>
<feature type="domain" description="HTH LytTR-type" evidence="3">
    <location>
        <begin position="139"/>
        <end position="213"/>
    </location>
</feature>
<sequence length="245" mass="28475">MIKCLVVDDEPLARQLLESYVTKVSGLSLVKSCENAIEAFTLLQKTKVDLILLDIQLPQVTGIDLLKSLKDRPRVILTTAYRQYAFDAYDLDVVDYLLKPISFDRFLRGISKVFELKQVAPAEVQNDSSLLRSYDEAYLYFKEDREMVKVYLKDILYIESLRDYVRVKTATRQIITYQKISYLEQTLPERKFTRIHRSFIVPIDKISSFTPTGVKIGTIDIPIGRNYKNEALRALNRNNVFMKQE</sequence>
<dbReference type="SMART" id="SM00448">
    <property type="entry name" value="REC"/>
    <property type="match status" value="1"/>
</dbReference>
<evidence type="ECO:0000256" key="1">
    <source>
        <dbReference type="PROSITE-ProRule" id="PRU00169"/>
    </source>
</evidence>
<dbReference type="STRING" id="947013.SAMN04488109_5882"/>
<dbReference type="PANTHER" id="PTHR45526:SF1">
    <property type="entry name" value="TRANSCRIPTIONAL REGULATORY PROTEIN DCUR-RELATED"/>
    <property type="match status" value="1"/>
</dbReference>
<dbReference type="Gene3D" id="3.40.50.2300">
    <property type="match status" value="1"/>
</dbReference>
<dbReference type="SUPFAM" id="SSF52172">
    <property type="entry name" value="CheY-like"/>
    <property type="match status" value="1"/>
</dbReference>
<dbReference type="PANTHER" id="PTHR45526">
    <property type="entry name" value="TRANSCRIPTIONAL REGULATORY PROTEIN DPIA"/>
    <property type="match status" value="1"/>
</dbReference>
<name>A0A1M5WP86_9BACT</name>
<dbReference type="OrthoDB" id="1646880at2"/>
<dbReference type="InterPro" id="IPR011006">
    <property type="entry name" value="CheY-like_superfamily"/>
</dbReference>
<feature type="modified residue" description="4-aspartylphosphate" evidence="1">
    <location>
        <position position="54"/>
    </location>
</feature>
<dbReference type="InterPro" id="IPR051271">
    <property type="entry name" value="2C-system_Tx_regulators"/>
</dbReference>
<keyword evidence="5" id="KW-1185">Reference proteome</keyword>
<evidence type="ECO:0000313" key="5">
    <source>
        <dbReference type="Proteomes" id="UP000184212"/>
    </source>
</evidence>
<dbReference type="EMBL" id="FQWQ01000005">
    <property type="protein sequence ID" value="SHH89311.1"/>
    <property type="molecule type" value="Genomic_DNA"/>
</dbReference>
<evidence type="ECO:0000259" key="2">
    <source>
        <dbReference type="PROSITE" id="PS50110"/>
    </source>
</evidence>
<dbReference type="SMART" id="SM00850">
    <property type="entry name" value="LytTR"/>
    <property type="match status" value="1"/>
</dbReference>